<organism evidence="9">
    <name type="scientific">freshwater metagenome</name>
    <dbReference type="NCBI Taxonomy" id="449393"/>
    <lineage>
        <taxon>unclassified sequences</taxon>
        <taxon>metagenomes</taxon>
        <taxon>ecological metagenomes</taxon>
    </lineage>
</organism>
<dbReference type="AlphaFoldDB" id="A0A6J7EUT3"/>
<sequence>MAPAGIAIAAWGLVTGVAMVKGGLSVPMALAMTIVVFAGSAQLAVLPLLVSGAPLPIVWATALLVNLRFVIFAAATRSYFSGLPWKQRLFSSYLNGDVGFALFSGRFGNASERGNPYQWGFFYGVATVNWLSWQASSVAGILLAGLAPTDWGLELAAVLALVAVLVPMVRRLPAVLGMIVTGVLAVATVRMPLKLGLVVSVLAGVLVAVLLEPADSSAAVEKQPTQ</sequence>
<keyword evidence="7 8" id="KW-0472">Membrane</keyword>
<dbReference type="GO" id="GO:0005886">
    <property type="term" value="C:plasma membrane"/>
    <property type="evidence" value="ECO:0007669"/>
    <property type="project" value="UniProtKB-SubCell"/>
</dbReference>
<evidence type="ECO:0000256" key="8">
    <source>
        <dbReference type="SAM" id="Phobius"/>
    </source>
</evidence>
<dbReference type="InterPro" id="IPR011606">
    <property type="entry name" value="Brnchd-chn_aa_trnsp_permease"/>
</dbReference>
<evidence type="ECO:0000256" key="2">
    <source>
        <dbReference type="ARBA" id="ARBA00010735"/>
    </source>
</evidence>
<keyword evidence="4" id="KW-1003">Cell membrane</keyword>
<dbReference type="GO" id="GO:1903785">
    <property type="term" value="P:L-valine transmembrane transport"/>
    <property type="evidence" value="ECO:0007669"/>
    <property type="project" value="TreeGrafter"/>
</dbReference>
<feature type="transmembrane region" description="Helical" evidence="8">
    <location>
        <begin position="195"/>
        <end position="214"/>
    </location>
</feature>
<name>A0A6J7EUT3_9ZZZZ</name>
<comment type="subcellular location">
    <subcellularLocation>
        <location evidence="1">Cell membrane</location>
        <topology evidence="1">Multi-pass membrane protein</topology>
    </subcellularLocation>
</comment>
<evidence type="ECO:0000256" key="5">
    <source>
        <dbReference type="ARBA" id="ARBA00022692"/>
    </source>
</evidence>
<protein>
    <submittedName>
        <fullName evidence="9">Unannotated protein</fullName>
    </submittedName>
</protein>
<evidence type="ECO:0000256" key="1">
    <source>
        <dbReference type="ARBA" id="ARBA00004651"/>
    </source>
</evidence>
<evidence type="ECO:0000256" key="6">
    <source>
        <dbReference type="ARBA" id="ARBA00022989"/>
    </source>
</evidence>
<comment type="similarity">
    <text evidence="2">Belongs to the AzlC family.</text>
</comment>
<evidence type="ECO:0000256" key="3">
    <source>
        <dbReference type="ARBA" id="ARBA00022448"/>
    </source>
</evidence>
<proteinExistence type="inferred from homology"/>
<keyword evidence="5 8" id="KW-0812">Transmembrane</keyword>
<evidence type="ECO:0000256" key="7">
    <source>
        <dbReference type="ARBA" id="ARBA00023136"/>
    </source>
</evidence>
<evidence type="ECO:0000313" key="9">
    <source>
        <dbReference type="EMBL" id="CAB4886091.1"/>
    </source>
</evidence>
<keyword evidence="6 8" id="KW-1133">Transmembrane helix</keyword>
<dbReference type="EMBL" id="CAFBLP010000066">
    <property type="protein sequence ID" value="CAB4886091.1"/>
    <property type="molecule type" value="Genomic_DNA"/>
</dbReference>
<keyword evidence="3" id="KW-0813">Transport</keyword>
<dbReference type="PANTHER" id="PTHR34979">
    <property type="entry name" value="INNER MEMBRANE PROTEIN YGAZ"/>
    <property type="match status" value="1"/>
</dbReference>
<evidence type="ECO:0000256" key="4">
    <source>
        <dbReference type="ARBA" id="ARBA00022475"/>
    </source>
</evidence>
<dbReference type="PANTHER" id="PTHR34979:SF1">
    <property type="entry name" value="INNER MEMBRANE PROTEIN YGAZ"/>
    <property type="match status" value="1"/>
</dbReference>
<dbReference type="Pfam" id="PF03591">
    <property type="entry name" value="AzlC"/>
    <property type="match status" value="1"/>
</dbReference>
<reference evidence="9" key="1">
    <citation type="submission" date="2020-05" db="EMBL/GenBank/DDBJ databases">
        <authorList>
            <person name="Chiriac C."/>
            <person name="Salcher M."/>
            <person name="Ghai R."/>
            <person name="Kavagutti S V."/>
        </authorList>
    </citation>
    <scope>NUCLEOTIDE SEQUENCE</scope>
</reference>
<accession>A0A6J7EUT3</accession>
<feature type="transmembrane region" description="Helical" evidence="8">
    <location>
        <begin position="138"/>
        <end position="165"/>
    </location>
</feature>
<gene>
    <name evidence="9" type="ORF">UFOPK3376_02244</name>
</gene>